<feature type="compositionally biased region" description="Low complexity" evidence="1">
    <location>
        <begin position="676"/>
        <end position="689"/>
    </location>
</feature>
<dbReference type="EMBL" id="LNZH02000124">
    <property type="protein sequence ID" value="OCB90601.1"/>
    <property type="molecule type" value="Genomic_DNA"/>
</dbReference>
<feature type="compositionally biased region" description="Acidic residues" evidence="1">
    <location>
        <begin position="872"/>
        <end position="881"/>
    </location>
</feature>
<feature type="compositionally biased region" description="Pro residues" evidence="1">
    <location>
        <begin position="453"/>
        <end position="465"/>
    </location>
</feature>
<feature type="region of interest" description="Disordered" evidence="1">
    <location>
        <begin position="212"/>
        <end position="302"/>
    </location>
</feature>
<evidence type="ECO:0000313" key="3">
    <source>
        <dbReference type="Proteomes" id="UP000757232"/>
    </source>
</evidence>
<feature type="compositionally biased region" description="Polar residues" evidence="1">
    <location>
        <begin position="593"/>
        <end position="605"/>
    </location>
</feature>
<feature type="region of interest" description="Disordered" evidence="1">
    <location>
        <begin position="847"/>
        <end position="881"/>
    </location>
</feature>
<feature type="compositionally biased region" description="Basic and acidic residues" evidence="1">
    <location>
        <begin position="432"/>
        <end position="448"/>
    </location>
</feature>
<sequence length="1324" mass="139936">MASSAPAMTYRREGDSYGVGGGGDVSAPALELRASVLEAAVSLGFRNSVMKKWMDGDDDELATEVSFLLHGTPALTSPSTTSEESALSPASSLHPTTSTSAYPYPYPYPFSSSRTNGGTNAGKPGQSSGAGAGVGVRARNDPTLYINPNGNLGMDMRGRFSHDDDMMSANGSQKGPLGKLALAVPPPKNKLRKQKSTFPSIGVGANGYESDGGYISEVSKKSKSRKGLAWRRKNDYEDGGADSDTGYLSEAVPSSTVAKARAKRKAKEKEKQKEKGKEAERVYVPRDAPSPMLPPMNLNSDPGALLATIKASVLPDSKSNGAAMPSGSGSGLGSRTPEPALPPASRAFTSLSDNGHGPVSVRSATDGYLTDSGSSEKRGRSKKKGKNSTKANKSRAGSPDADGDSNNNKNTDSETRTPTKKKSLFRLMGRSISRDAKDRDRGRERASSEEEVPPMPEPPRPPMPLPIAERFARSGAGTPVGNASASSSPSRLGSNPTDAQPGLRSSGSLSTLVPPTLRDPTFSRSESPWSYKSAPSRFGYADLEGMEVSSSGRRDDGRDSNSNSNSLELPRERRNSCGWSPFVVIPRDRTDSEMNANDTNGNAGVQVQREAERAGSPVRLRSVSPIVTAPSVNANQAGAPGPSSPDTNKSPTKRIGKLFNPFGQSSKSDDGHSNESHASNNSNTSSSAALVPPTSFSSSSKLAISGPNPHLTRRGSLSLRFPSPMEIAAALTGSARGAVNGNANANVVNNDANGNAKSLTVTGGGIRPKTPESFIIIDEDEGVPTPMRQQRFADANASAPSVDSSSSSPYLSVTSTAAGAVPSSPTRPNGTSTGLSARRRALLNGLGLNVTPTQSRSNTPTPINTNVNPDADPNDDGIPNEDEVRAARASVLAYYNVPPPSPPPTGPLPAPPHELPPSSSPSGTRPVSPMQESNRQTLLSPGRAFASRSPSPLGLTPNGNNRYSSRSPSPGLGVGPGVKRGRESPFPTRPILPPQNRQELVERVERYKALYASAEGSGSDENGLGSGSGGSGLDQTELSEFLDRHSSAYIRQARARGEKRVYFDTKHYSIRDAYYYGDEIVDEGEADVDSVGFEYGDGYPRDVTTDGEVDDVDVDPIIPNINVHAEPEAERDGSVYEDDFDDEADERLRYSRQSLRDEFEDADADKLTAKDREADGLGDEDSSTDRRSFAASSVYSQHSVLDADKSARFREGLVRRVAAMYSGGDGLGDEDSSTDRRSFAASSVYSQHSVLDADKSARFREGLVRRVAAMYSGGRKDEGRLLREDIPEVPKVPNEFRKVAGGGGGAAAAAGQLGLKATSSPYRF</sequence>
<feature type="region of interest" description="Disordered" evidence="1">
    <location>
        <begin position="74"/>
        <end position="98"/>
    </location>
</feature>
<name>A0A9Q5NB47_SANBA</name>
<feature type="compositionally biased region" description="Polar residues" evidence="1">
    <location>
        <begin position="930"/>
        <end position="939"/>
    </location>
</feature>
<organism evidence="2 3">
    <name type="scientific">Sanghuangporus baumii</name>
    <name type="common">Phellinus baumii</name>
    <dbReference type="NCBI Taxonomy" id="108892"/>
    <lineage>
        <taxon>Eukaryota</taxon>
        <taxon>Fungi</taxon>
        <taxon>Dikarya</taxon>
        <taxon>Basidiomycota</taxon>
        <taxon>Agaricomycotina</taxon>
        <taxon>Agaricomycetes</taxon>
        <taxon>Hymenochaetales</taxon>
        <taxon>Hymenochaetaceae</taxon>
        <taxon>Sanghuangporus</taxon>
    </lineage>
</organism>
<feature type="compositionally biased region" description="Low complexity" evidence="1">
    <location>
        <begin position="481"/>
        <end position="496"/>
    </location>
</feature>
<comment type="caution">
    <text evidence="2">The sequence shown here is derived from an EMBL/GenBank/DDBJ whole genome shotgun (WGS) entry which is preliminary data.</text>
</comment>
<feature type="region of interest" description="Disordered" evidence="1">
    <location>
        <begin position="113"/>
        <end position="136"/>
    </location>
</feature>
<feature type="region of interest" description="Disordered" evidence="1">
    <location>
        <begin position="1161"/>
        <end position="1191"/>
    </location>
</feature>
<feature type="compositionally biased region" description="Low complexity" evidence="1">
    <location>
        <begin position="793"/>
        <end position="817"/>
    </location>
</feature>
<feature type="compositionally biased region" description="Pro residues" evidence="1">
    <location>
        <begin position="897"/>
        <end position="919"/>
    </location>
</feature>
<feature type="compositionally biased region" description="Basic residues" evidence="1">
    <location>
        <begin position="221"/>
        <end position="231"/>
    </location>
</feature>
<feature type="region of interest" description="Disordered" evidence="1">
    <location>
        <begin position="793"/>
        <end position="834"/>
    </location>
</feature>
<reference evidence="2" key="1">
    <citation type="submission" date="2016-06" db="EMBL/GenBank/DDBJ databases">
        <title>Draft Genome sequence of the fungus Inonotus baumii.</title>
        <authorList>
            <person name="Zhu H."/>
            <person name="Lin W."/>
        </authorList>
    </citation>
    <scope>NUCLEOTIDE SEQUENCE</scope>
    <source>
        <strain evidence="2">821</strain>
    </source>
</reference>
<evidence type="ECO:0000256" key="1">
    <source>
        <dbReference type="SAM" id="MobiDB-lite"/>
    </source>
</evidence>
<evidence type="ECO:0000313" key="2">
    <source>
        <dbReference type="EMBL" id="OCB90601.1"/>
    </source>
</evidence>
<protein>
    <submittedName>
        <fullName evidence="2">Uncharacterized protein</fullName>
    </submittedName>
</protein>
<feature type="region of interest" description="Disordered" evidence="1">
    <location>
        <begin position="316"/>
        <end position="717"/>
    </location>
</feature>
<feature type="compositionally biased region" description="Polar residues" evidence="1">
    <location>
        <begin position="503"/>
        <end position="513"/>
    </location>
</feature>
<feature type="region of interest" description="Disordered" evidence="1">
    <location>
        <begin position="1121"/>
        <end position="1142"/>
    </location>
</feature>
<proteinExistence type="predicted"/>
<gene>
    <name evidence="2" type="ORF">A7U60_g2169</name>
</gene>
<dbReference type="Proteomes" id="UP000757232">
    <property type="component" value="Unassembled WGS sequence"/>
</dbReference>
<feature type="compositionally biased region" description="Basic and acidic residues" evidence="1">
    <location>
        <begin position="267"/>
        <end position="284"/>
    </location>
</feature>
<feature type="compositionally biased region" description="Low complexity" evidence="1">
    <location>
        <begin position="858"/>
        <end position="869"/>
    </location>
</feature>
<feature type="compositionally biased region" description="Basic and acidic residues" evidence="1">
    <location>
        <begin position="1164"/>
        <end position="1175"/>
    </location>
</feature>
<feature type="region of interest" description="Disordered" evidence="1">
    <location>
        <begin position="1013"/>
        <end position="1035"/>
    </location>
</feature>
<feature type="region of interest" description="Disordered" evidence="1">
    <location>
        <begin position="895"/>
        <end position="998"/>
    </location>
</feature>
<feature type="region of interest" description="Disordered" evidence="1">
    <location>
        <begin position="1"/>
        <end position="20"/>
    </location>
</feature>
<keyword evidence="3" id="KW-1185">Reference proteome</keyword>
<accession>A0A9Q5NB47</accession>
<feature type="compositionally biased region" description="Polar residues" evidence="1">
    <location>
        <begin position="823"/>
        <end position="833"/>
    </location>
</feature>
<dbReference type="OrthoDB" id="3268048at2759"/>
<feature type="compositionally biased region" description="Basic and acidic residues" evidence="1">
    <location>
        <begin position="1125"/>
        <end position="1134"/>
    </location>
</feature>